<dbReference type="Gene3D" id="2.70.98.10">
    <property type="match status" value="1"/>
</dbReference>
<sequence length="290" mass="33478">MEYTIGNDKLTVIVSSYGAEMQSVKYEGREYLWQGDSRYWEEHAPVLFPFVGRFTKGQYTFQGRSYPMTIHGFAKLSEFSPEEITEDSITLRLTDSPATYEIYPFHFIFEVSYTVVDNQILVSYHVQNLTDGTMYFGIGGHPGFQMPLDDGLEFQDYYLEFPLSHTPTRVGHTPACFLSGTDTDYPLEEGRRLPLHHDMFDDDAVVLKNVADSVTLKSDKGTHSVTLSYPNLPYLGLWHAPKTEAPYICIEPWSSLPSRQDIVEEFQYKSDLIRLEQDEDYQNDWKITLH</sequence>
<dbReference type="AlphaFoldDB" id="A0A9D2D3N7"/>
<dbReference type="GO" id="GO:0005975">
    <property type="term" value="P:carbohydrate metabolic process"/>
    <property type="evidence" value="ECO:0007669"/>
    <property type="project" value="InterPro"/>
</dbReference>
<dbReference type="GO" id="GO:0030246">
    <property type="term" value="F:carbohydrate binding"/>
    <property type="evidence" value="ECO:0007669"/>
    <property type="project" value="InterPro"/>
</dbReference>
<proteinExistence type="predicted"/>
<dbReference type="InterPro" id="IPR008183">
    <property type="entry name" value="Aldose_1/G6P_1-epimerase"/>
</dbReference>
<dbReference type="Pfam" id="PF01263">
    <property type="entry name" value="Aldose_epim"/>
    <property type="match status" value="1"/>
</dbReference>
<comment type="caution">
    <text evidence="1">The sequence shown here is derived from an EMBL/GenBank/DDBJ whole genome shotgun (WGS) entry which is preliminary data.</text>
</comment>
<dbReference type="InterPro" id="IPR011013">
    <property type="entry name" value="Gal_mutarotase_sf_dom"/>
</dbReference>
<reference evidence="1" key="2">
    <citation type="submission" date="2021-04" db="EMBL/GenBank/DDBJ databases">
        <authorList>
            <person name="Gilroy R."/>
        </authorList>
    </citation>
    <scope>NUCLEOTIDE SEQUENCE</scope>
    <source>
        <strain evidence="1">CHK192-9172</strain>
    </source>
</reference>
<dbReference type="InterPro" id="IPR014718">
    <property type="entry name" value="GH-type_carb-bd"/>
</dbReference>
<dbReference type="InterPro" id="IPR037481">
    <property type="entry name" value="LacX"/>
</dbReference>
<dbReference type="Proteomes" id="UP000824024">
    <property type="component" value="Unassembled WGS sequence"/>
</dbReference>
<organism evidence="1 2">
    <name type="scientific">Candidatus Eubacterium avistercoris</name>
    <dbReference type="NCBI Taxonomy" id="2838567"/>
    <lineage>
        <taxon>Bacteria</taxon>
        <taxon>Bacillati</taxon>
        <taxon>Bacillota</taxon>
        <taxon>Clostridia</taxon>
        <taxon>Eubacteriales</taxon>
        <taxon>Eubacteriaceae</taxon>
        <taxon>Eubacterium</taxon>
    </lineage>
</organism>
<dbReference type="CDD" id="cd09024">
    <property type="entry name" value="Aldose_epim_lacX"/>
    <property type="match status" value="1"/>
</dbReference>
<dbReference type="SUPFAM" id="SSF74650">
    <property type="entry name" value="Galactose mutarotase-like"/>
    <property type="match status" value="1"/>
</dbReference>
<dbReference type="GO" id="GO:0016853">
    <property type="term" value="F:isomerase activity"/>
    <property type="evidence" value="ECO:0007669"/>
    <property type="project" value="InterPro"/>
</dbReference>
<dbReference type="EMBL" id="DXCH01000248">
    <property type="protein sequence ID" value="HIZ08057.1"/>
    <property type="molecule type" value="Genomic_DNA"/>
</dbReference>
<protein>
    <submittedName>
        <fullName evidence="1">Aldose 1-epimerase family protein</fullName>
    </submittedName>
</protein>
<evidence type="ECO:0000313" key="2">
    <source>
        <dbReference type="Proteomes" id="UP000824024"/>
    </source>
</evidence>
<evidence type="ECO:0000313" key="1">
    <source>
        <dbReference type="EMBL" id="HIZ08057.1"/>
    </source>
</evidence>
<gene>
    <name evidence="1" type="ORF">IAA08_08990</name>
</gene>
<accession>A0A9D2D3N7</accession>
<reference evidence="1" key="1">
    <citation type="journal article" date="2021" name="PeerJ">
        <title>Extensive microbial diversity within the chicken gut microbiome revealed by metagenomics and culture.</title>
        <authorList>
            <person name="Gilroy R."/>
            <person name="Ravi A."/>
            <person name="Getino M."/>
            <person name="Pursley I."/>
            <person name="Horton D.L."/>
            <person name="Alikhan N.F."/>
            <person name="Baker D."/>
            <person name="Gharbi K."/>
            <person name="Hall N."/>
            <person name="Watson M."/>
            <person name="Adriaenssens E.M."/>
            <person name="Foster-Nyarko E."/>
            <person name="Jarju S."/>
            <person name="Secka A."/>
            <person name="Antonio M."/>
            <person name="Oren A."/>
            <person name="Chaudhuri R.R."/>
            <person name="La Ragione R."/>
            <person name="Hildebrand F."/>
            <person name="Pallen M.J."/>
        </authorList>
    </citation>
    <scope>NUCLEOTIDE SEQUENCE</scope>
    <source>
        <strain evidence="1">CHK192-9172</strain>
    </source>
</reference>
<name>A0A9D2D3N7_9FIRM</name>